<dbReference type="VEuPathDB" id="VectorBase:GPPI024865"/>
<dbReference type="AlphaFoldDB" id="A0A1B0BBI8"/>
<reference evidence="2" key="1">
    <citation type="submission" date="2015-01" db="EMBL/GenBank/DDBJ databases">
        <authorList>
            <person name="Aksoy S."/>
            <person name="Warren W."/>
            <person name="Wilson R.K."/>
        </authorList>
    </citation>
    <scope>NUCLEOTIDE SEQUENCE [LARGE SCALE GENOMIC DNA]</scope>
    <source>
        <strain evidence="2">IAEA</strain>
    </source>
</reference>
<dbReference type="EMBL" id="JXJN01011466">
    <property type="status" value="NOT_ANNOTATED_CDS"/>
    <property type="molecule type" value="Genomic_DNA"/>
</dbReference>
<keyword evidence="2" id="KW-1185">Reference proteome</keyword>
<dbReference type="EMBL" id="JXJN01011465">
    <property type="status" value="NOT_ANNOTATED_CDS"/>
    <property type="molecule type" value="Genomic_DNA"/>
</dbReference>
<dbReference type="Proteomes" id="UP000092460">
    <property type="component" value="Unassembled WGS sequence"/>
</dbReference>
<accession>A0A1B0BBI8</accession>
<evidence type="ECO:0000313" key="1">
    <source>
        <dbReference type="EnsemblMetazoa" id="GPPI024865-PA"/>
    </source>
</evidence>
<reference evidence="1" key="2">
    <citation type="submission" date="2020-05" db="UniProtKB">
        <authorList>
            <consortium name="EnsemblMetazoa"/>
        </authorList>
    </citation>
    <scope>IDENTIFICATION</scope>
    <source>
        <strain evidence="1">IAEA</strain>
    </source>
</reference>
<dbReference type="EMBL" id="JXJN01011467">
    <property type="status" value="NOT_ANNOTATED_CDS"/>
    <property type="molecule type" value="Genomic_DNA"/>
</dbReference>
<sequence length="141" mass="15983">SSLRHLITVEGTLLRSSGCILYKPPTLTTLPASLAMQSIKSCGYKPKHDAEHRNEITMHSISNVRYKSERKNKQTNDIRPKWNLNSITFLDADVDENENENEDEDEAKANACIALESIKRNSRVKLRAKQTISNESKIDLT</sequence>
<dbReference type="EnsemblMetazoa" id="GPPI024865-RA">
    <property type="protein sequence ID" value="GPPI024865-PA"/>
    <property type="gene ID" value="GPPI024865"/>
</dbReference>
<proteinExistence type="predicted"/>
<organism evidence="1 2">
    <name type="scientific">Glossina palpalis gambiensis</name>
    <dbReference type="NCBI Taxonomy" id="67801"/>
    <lineage>
        <taxon>Eukaryota</taxon>
        <taxon>Metazoa</taxon>
        <taxon>Ecdysozoa</taxon>
        <taxon>Arthropoda</taxon>
        <taxon>Hexapoda</taxon>
        <taxon>Insecta</taxon>
        <taxon>Pterygota</taxon>
        <taxon>Neoptera</taxon>
        <taxon>Endopterygota</taxon>
        <taxon>Diptera</taxon>
        <taxon>Brachycera</taxon>
        <taxon>Muscomorpha</taxon>
        <taxon>Hippoboscoidea</taxon>
        <taxon>Glossinidae</taxon>
        <taxon>Glossina</taxon>
    </lineage>
</organism>
<name>A0A1B0BBI8_9MUSC</name>
<evidence type="ECO:0000313" key="2">
    <source>
        <dbReference type="Proteomes" id="UP000092460"/>
    </source>
</evidence>
<protein>
    <submittedName>
        <fullName evidence="1">Uncharacterized protein</fullName>
    </submittedName>
</protein>